<dbReference type="Pfam" id="PF13637">
    <property type="entry name" value="Ank_4"/>
    <property type="match status" value="1"/>
</dbReference>
<sequence length="66" mass="7451">MFELCEEYGCEVKSSYYLIQAADVGCLPLIKFLMDHSKVEINVKGSEYRTPLQLAAKYGNVDMSPL</sequence>
<gene>
    <name evidence="1" type="ORF">N7505_001716</name>
</gene>
<name>A0ABQ8WXU4_PENCH</name>
<dbReference type="Gene3D" id="1.25.40.20">
    <property type="entry name" value="Ankyrin repeat-containing domain"/>
    <property type="match status" value="1"/>
</dbReference>
<evidence type="ECO:0000313" key="2">
    <source>
        <dbReference type="Proteomes" id="UP001220256"/>
    </source>
</evidence>
<evidence type="ECO:0000313" key="1">
    <source>
        <dbReference type="EMBL" id="KAJ5283736.1"/>
    </source>
</evidence>
<dbReference type="InterPro" id="IPR036770">
    <property type="entry name" value="Ankyrin_rpt-contain_sf"/>
</dbReference>
<organism evidence="1 2">
    <name type="scientific">Penicillium chrysogenum</name>
    <name type="common">Penicillium notatum</name>
    <dbReference type="NCBI Taxonomy" id="5076"/>
    <lineage>
        <taxon>Eukaryota</taxon>
        <taxon>Fungi</taxon>
        <taxon>Dikarya</taxon>
        <taxon>Ascomycota</taxon>
        <taxon>Pezizomycotina</taxon>
        <taxon>Eurotiomycetes</taxon>
        <taxon>Eurotiomycetidae</taxon>
        <taxon>Eurotiales</taxon>
        <taxon>Aspergillaceae</taxon>
        <taxon>Penicillium</taxon>
        <taxon>Penicillium chrysogenum species complex</taxon>
    </lineage>
</organism>
<accession>A0ABQ8WXU4</accession>
<proteinExistence type="predicted"/>
<dbReference type="SUPFAM" id="SSF48403">
    <property type="entry name" value="Ankyrin repeat"/>
    <property type="match status" value="1"/>
</dbReference>
<protein>
    <recommendedName>
        <fullName evidence="3">Ankyrin repeat protein</fullName>
    </recommendedName>
</protein>
<evidence type="ECO:0008006" key="3">
    <source>
        <dbReference type="Google" id="ProtNLM"/>
    </source>
</evidence>
<dbReference type="Proteomes" id="UP001220256">
    <property type="component" value="Unassembled WGS sequence"/>
</dbReference>
<keyword evidence="2" id="KW-1185">Reference proteome</keyword>
<reference evidence="1 2" key="1">
    <citation type="journal article" date="2023" name="IMA Fungus">
        <title>Comparative genomic study of the Penicillium genus elucidates a diverse pangenome and 15 lateral gene transfer events.</title>
        <authorList>
            <person name="Petersen C."/>
            <person name="Sorensen T."/>
            <person name="Nielsen M.R."/>
            <person name="Sondergaard T.E."/>
            <person name="Sorensen J.L."/>
            <person name="Fitzpatrick D.A."/>
            <person name="Frisvad J.C."/>
            <person name="Nielsen K.L."/>
        </authorList>
    </citation>
    <scope>NUCLEOTIDE SEQUENCE [LARGE SCALE GENOMIC DNA]</scope>
    <source>
        <strain evidence="1 2">IBT 3361</strain>
    </source>
</reference>
<comment type="caution">
    <text evidence="1">The sequence shown here is derived from an EMBL/GenBank/DDBJ whole genome shotgun (WGS) entry which is preliminary data.</text>
</comment>
<dbReference type="InterPro" id="IPR002110">
    <property type="entry name" value="Ankyrin_rpt"/>
</dbReference>
<dbReference type="EMBL" id="JAPVEB010000001">
    <property type="protein sequence ID" value="KAJ5283736.1"/>
    <property type="molecule type" value="Genomic_DNA"/>
</dbReference>